<dbReference type="RefSeq" id="WP_311658536.1">
    <property type="nucleotide sequence ID" value="NZ_JAVRHY010000006.1"/>
</dbReference>
<comment type="caution">
    <text evidence="1">The sequence shown here is derived from an EMBL/GenBank/DDBJ whole genome shotgun (WGS) entry which is preliminary data.</text>
</comment>
<reference evidence="1 2" key="1">
    <citation type="submission" date="2023-09" db="EMBL/GenBank/DDBJ databases">
        <authorList>
            <person name="Rey-Velasco X."/>
        </authorList>
    </citation>
    <scope>NUCLEOTIDE SEQUENCE [LARGE SCALE GENOMIC DNA]</scope>
    <source>
        <strain evidence="1 2">P385</strain>
    </source>
</reference>
<evidence type="ECO:0000313" key="1">
    <source>
        <dbReference type="EMBL" id="MDT0618435.1"/>
    </source>
</evidence>
<accession>A0ABU3B8N8</accession>
<keyword evidence="2" id="KW-1185">Reference proteome</keyword>
<dbReference type="Proteomes" id="UP001259982">
    <property type="component" value="Unassembled WGS sequence"/>
</dbReference>
<organism evidence="1 2">
    <name type="scientific">Spectribacter acetivorans</name>
    <dbReference type="NCBI Taxonomy" id="3075603"/>
    <lineage>
        <taxon>Bacteria</taxon>
        <taxon>Pseudomonadati</taxon>
        <taxon>Pseudomonadota</taxon>
        <taxon>Gammaproteobacteria</taxon>
        <taxon>Salinisphaerales</taxon>
        <taxon>Salinisphaeraceae</taxon>
        <taxon>Spectribacter</taxon>
    </lineage>
</organism>
<proteinExistence type="predicted"/>
<name>A0ABU3B8N8_9GAMM</name>
<protein>
    <submittedName>
        <fullName evidence="1">Uncharacterized protein</fullName>
    </submittedName>
</protein>
<gene>
    <name evidence="1" type="ORF">RM531_08095</name>
</gene>
<evidence type="ECO:0000313" key="2">
    <source>
        <dbReference type="Proteomes" id="UP001259982"/>
    </source>
</evidence>
<sequence length="148" mass="16016">MPTKRKISFDCFITPPGEMRARLYFRIPTARLDVGVGLSETRSLSQAFAEVMPQHQGEALAVYGDLRVVELSPPTAVPGEGFVRLTDGTAFSPIDLIMHPGSSLTWSGIANVVDRLAPGENKRSFPVLGTREPAGLFAGTPDQGWFSL</sequence>
<dbReference type="EMBL" id="JAVRHY010000006">
    <property type="protein sequence ID" value="MDT0618435.1"/>
    <property type="molecule type" value="Genomic_DNA"/>
</dbReference>